<keyword evidence="5" id="KW-0233">DNA recombination</keyword>
<dbReference type="InterPro" id="IPR007476">
    <property type="entry name" value="RdgC"/>
</dbReference>
<dbReference type="Proteomes" id="UP001225378">
    <property type="component" value="Plasmid unnamed2"/>
</dbReference>
<evidence type="ECO:0000313" key="6">
    <source>
        <dbReference type="EMBL" id="XBS22665.1"/>
    </source>
</evidence>
<dbReference type="PANTHER" id="PTHR38103">
    <property type="entry name" value="RECOMBINATION-ASSOCIATED PROTEIN RDGC"/>
    <property type="match status" value="1"/>
</dbReference>
<evidence type="ECO:0000256" key="4">
    <source>
        <dbReference type="ARBA" id="ARBA00022490"/>
    </source>
</evidence>
<protein>
    <recommendedName>
        <fullName evidence="3">Recombination-associated protein RdgC</fullName>
    </recommendedName>
</protein>
<dbReference type="GO" id="GO:0043590">
    <property type="term" value="C:bacterial nucleoid"/>
    <property type="evidence" value="ECO:0007669"/>
    <property type="project" value="TreeGrafter"/>
</dbReference>
<name>A0AAU7P0F5_9GAMM</name>
<evidence type="ECO:0000256" key="5">
    <source>
        <dbReference type="ARBA" id="ARBA00023172"/>
    </source>
</evidence>
<dbReference type="PANTHER" id="PTHR38103:SF1">
    <property type="entry name" value="RECOMBINATION-ASSOCIATED PROTEIN RDGC"/>
    <property type="match status" value="1"/>
</dbReference>
<dbReference type="GO" id="GO:0006310">
    <property type="term" value="P:DNA recombination"/>
    <property type="evidence" value="ECO:0007669"/>
    <property type="project" value="UniProtKB-KW"/>
</dbReference>
<evidence type="ECO:0000256" key="2">
    <source>
        <dbReference type="ARBA" id="ARBA00008657"/>
    </source>
</evidence>
<comment type="similarity">
    <text evidence="2">Belongs to the RdgC family.</text>
</comment>
<keyword evidence="7" id="KW-1185">Reference proteome</keyword>
<evidence type="ECO:0000256" key="1">
    <source>
        <dbReference type="ARBA" id="ARBA00004453"/>
    </source>
</evidence>
<accession>A0AAU7P0F5</accession>
<dbReference type="RefSeq" id="WP_305910503.1">
    <property type="nucleotide sequence ID" value="NZ_CP157744.1"/>
</dbReference>
<keyword evidence="4" id="KW-0963">Cytoplasm</keyword>
<keyword evidence="6" id="KW-0614">Plasmid</keyword>
<evidence type="ECO:0000256" key="3">
    <source>
        <dbReference type="ARBA" id="ARBA00022296"/>
    </source>
</evidence>
<gene>
    <name evidence="6" type="ORF">Q9L42_020340</name>
</gene>
<dbReference type="EMBL" id="CP157744">
    <property type="protein sequence ID" value="XBS22665.1"/>
    <property type="molecule type" value="Genomic_DNA"/>
</dbReference>
<dbReference type="GO" id="GO:0000018">
    <property type="term" value="P:regulation of DNA recombination"/>
    <property type="evidence" value="ECO:0007669"/>
    <property type="project" value="TreeGrafter"/>
</dbReference>
<proteinExistence type="inferred from homology"/>
<evidence type="ECO:0000313" key="7">
    <source>
        <dbReference type="Proteomes" id="UP001225378"/>
    </source>
</evidence>
<geneLocation type="plasmid" evidence="6 7">
    <name>unnamed2</name>
</geneLocation>
<reference evidence="6 7" key="1">
    <citation type="journal article" date="2024" name="Microbiology">
        <title>Methylomarinum rosea sp. nov., a novel halophilic methanotrophic bacterium from the hypersaline Lake Elton.</title>
        <authorList>
            <person name="Suleimanov R.Z."/>
            <person name="Oshkin I.Y."/>
            <person name="Danilova O.V."/>
            <person name="Suzina N.E."/>
            <person name="Dedysh S.N."/>
        </authorList>
    </citation>
    <scope>NUCLEOTIDE SEQUENCE [LARGE SCALE GENOMIC DNA]</scope>
    <source>
        <strain evidence="6 7">Ch1-1</strain>
        <plasmid evidence="7">unnamed2</plasmid>
    </source>
</reference>
<organism evidence="6 7">
    <name type="scientific">Methylomarinum roseum</name>
    <dbReference type="NCBI Taxonomy" id="3067653"/>
    <lineage>
        <taxon>Bacteria</taxon>
        <taxon>Pseudomonadati</taxon>
        <taxon>Pseudomonadota</taxon>
        <taxon>Gammaproteobacteria</taxon>
        <taxon>Methylococcales</taxon>
        <taxon>Methylococcaceae</taxon>
        <taxon>Methylomarinum</taxon>
    </lineage>
</organism>
<dbReference type="Pfam" id="PF04381">
    <property type="entry name" value="RdgC"/>
    <property type="match status" value="1"/>
</dbReference>
<dbReference type="GO" id="GO:0003690">
    <property type="term" value="F:double-stranded DNA binding"/>
    <property type="evidence" value="ECO:0007669"/>
    <property type="project" value="TreeGrafter"/>
</dbReference>
<dbReference type="NCBIfam" id="NF001464">
    <property type="entry name" value="PRK00321.1-5"/>
    <property type="match status" value="1"/>
</dbReference>
<sequence>MFKNIVAFSADKDLGVTSEVLNEKLAEHPFRECGAIEPSSSGWVKPLGKIGELTHAINGYILFTLRTDEKILPTSVVNDMLAEKVEETEEKENRKLSRKEKQSMKDEITLALLPKAFVKTSRTHVYIDVRKNIIVVNASSASRAEELISYLRKTLGSLPVTPLRVNDTPEVVMTNWLRSKTHPNNFMIGEDCDLKDMAEEGGTVKIKGLDLFSEQVENHLETGKQVNKLALTWKDSIDLIINDHLELKRIKLLDTLSDQAYEAKDNAGNAAAEFDADFSIFSNAISELLDAVAEAFGGMVKAAA</sequence>
<comment type="subcellular location">
    <subcellularLocation>
        <location evidence="1">Cytoplasm</location>
        <location evidence="1">Nucleoid</location>
    </subcellularLocation>
</comment>
<dbReference type="KEGG" id="mech:Q9L42_020340"/>
<dbReference type="AlphaFoldDB" id="A0AAU7P0F5"/>